<reference evidence="3" key="1">
    <citation type="journal article" date="2014" name="PLoS ONE">
        <title>Transcriptome-Based Identification of ABC Transporters in the Western Tarnished Plant Bug Lygus hesperus.</title>
        <authorList>
            <person name="Hull J.J."/>
            <person name="Chaney K."/>
            <person name="Geib S.M."/>
            <person name="Fabrick J.A."/>
            <person name="Brent C.S."/>
            <person name="Walsh D."/>
            <person name="Lavine L.C."/>
        </authorList>
    </citation>
    <scope>NUCLEOTIDE SEQUENCE</scope>
</reference>
<sequence>PIVLVVTVVTYIDFKRRYETLDKLIFNPADSYLDLHTFHEQGNYANLSLMFIPLLVFLHTMWTIRSVIGTPSFRQKLLSRIHNVVVFYLLGNVVWQIIVICYTEKDINVFRVMMDYFYTKSMTNVRWELRTIGLAVFTMLVVSFHKVLLASVICEYYYTDELLRIDRNNLFGRLIKDCLKHDSKKVRSKKFNHQHSVRWFHSHRKIHGKSKLAPPPSTSTPKESLSSKRS</sequence>
<feature type="non-terminal residue" evidence="3">
    <location>
        <position position="230"/>
    </location>
</feature>
<evidence type="ECO:0000313" key="3">
    <source>
        <dbReference type="EMBL" id="JAG11938.1"/>
    </source>
</evidence>
<feature type="transmembrane region" description="Helical" evidence="2">
    <location>
        <begin position="44"/>
        <end position="64"/>
    </location>
</feature>
<feature type="region of interest" description="Disordered" evidence="1">
    <location>
        <begin position="205"/>
        <end position="230"/>
    </location>
</feature>
<evidence type="ECO:0000256" key="2">
    <source>
        <dbReference type="SAM" id="Phobius"/>
    </source>
</evidence>
<gene>
    <name evidence="3" type="primary">CLCN6</name>
    <name evidence="3" type="ORF">CM83_99017</name>
</gene>
<name>A0A0A9WZI1_LYGHE</name>
<proteinExistence type="predicted"/>
<protein>
    <submittedName>
        <fullName evidence="3">Chloride transport protein 6</fullName>
    </submittedName>
</protein>
<keyword evidence="2" id="KW-0812">Transmembrane</keyword>
<feature type="transmembrane region" description="Helical" evidence="2">
    <location>
        <begin position="132"/>
        <end position="158"/>
    </location>
</feature>
<feature type="transmembrane region" description="Helical" evidence="2">
    <location>
        <begin position="85"/>
        <end position="103"/>
    </location>
</feature>
<dbReference type="AlphaFoldDB" id="A0A0A9WZI1"/>
<feature type="non-terminal residue" evidence="3">
    <location>
        <position position="1"/>
    </location>
</feature>
<keyword evidence="2" id="KW-1133">Transmembrane helix</keyword>
<evidence type="ECO:0000256" key="1">
    <source>
        <dbReference type="SAM" id="MobiDB-lite"/>
    </source>
</evidence>
<dbReference type="EMBL" id="GBHO01031666">
    <property type="protein sequence ID" value="JAG11938.1"/>
    <property type="molecule type" value="Transcribed_RNA"/>
</dbReference>
<reference evidence="3" key="2">
    <citation type="submission" date="2014-07" db="EMBL/GenBank/DDBJ databases">
        <authorList>
            <person name="Hull J."/>
        </authorList>
    </citation>
    <scope>NUCLEOTIDE SEQUENCE</scope>
</reference>
<organism evidence="3">
    <name type="scientific">Lygus hesperus</name>
    <name type="common">Western plant bug</name>
    <dbReference type="NCBI Taxonomy" id="30085"/>
    <lineage>
        <taxon>Eukaryota</taxon>
        <taxon>Metazoa</taxon>
        <taxon>Ecdysozoa</taxon>
        <taxon>Arthropoda</taxon>
        <taxon>Hexapoda</taxon>
        <taxon>Insecta</taxon>
        <taxon>Pterygota</taxon>
        <taxon>Neoptera</taxon>
        <taxon>Paraneoptera</taxon>
        <taxon>Hemiptera</taxon>
        <taxon>Heteroptera</taxon>
        <taxon>Panheteroptera</taxon>
        <taxon>Cimicomorpha</taxon>
        <taxon>Miridae</taxon>
        <taxon>Mirini</taxon>
        <taxon>Lygus</taxon>
    </lineage>
</organism>
<accession>A0A0A9WZI1</accession>
<keyword evidence="2" id="KW-0472">Membrane</keyword>